<protein>
    <submittedName>
        <fullName evidence="2">Uncharacterized protein</fullName>
    </submittedName>
</protein>
<evidence type="ECO:0000313" key="2">
    <source>
        <dbReference type="EMBL" id="PRT52621.1"/>
    </source>
</evidence>
<dbReference type="RefSeq" id="XP_024662567.1">
    <property type="nucleotide sequence ID" value="XM_024806799.1"/>
</dbReference>
<reference evidence="2 3" key="1">
    <citation type="submission" date="2017-04" db="EMBL/GenBank/DDBJ databases">
        <title>Genome sequencing of [Candida] sorbophila.</title>
        <authorList>
            <person name="Ahn J.O."/>
        </authorList>
    </citation>
    <scope>NUCLEOTIDE SEQUENCE [LARGE SCALE GENOMIC DNA]</scope>
    <source>
        <strain evidence="2 3">DS02</strain>
    </source>
</reference>
<evidence type="ECO:0000313" key="3">
    <source>
        <dbReference type="Proteomes" id="UP000238350"/>
    </source>
</evidence>
<proteinExistence type="predicted"/>
<dbReference type="EMBL" id="NDIQ01000001">
    <property type="protein sequence ID" value="PRT52621.1"/>
    <property type="molecule type" value="Genomic_DNA"/>
</dbReference>
<organism evidence="2 3">
    <name type="scientific">Wickerhamiella sorbophila</name>
    <dbReference type="NCBI Taxonomy" id="45607"/>
    <lineage>
        <taxon>Eukaryota</taxon>
        <taxon>Fungi</taxon>
        <taxon>Dikarya</taxon>
        <taxon>Ascomycota</taxon>
        <taxon>Saccharomycotina</taxon>
        <taxon>Dipodascomycetes</taxon>
        <taxon>Dipodascales</taxon>
        <taxon>Trichomonascaceae</taxon>
        <taxon>Wickerhamiella</taxon>
    </lineage>
</organism>
<comment type="caution">
    <text evidence="2">The sequence shown here is derived from an EMBL/GenBank/DDBJ whole genome shotgun (WGS) entry which is preliminary data.</text>
</comment>
<dbReference type="GeneID" id="36513990"/>
<name>A0A2T0FCB4_9ASCO</name>
<dbReference type="AlphaFoldDB" id="A0A2T0FCB4"/>
<sequence length="143" mass="16106">MLRIAKSTRGFTRFTQVRANHHAAEGAAEPLTPYVKWTAAVLAGVGIVTYDRFYTDGAITKMVTPASKQAENLKESEHYVDFQRREQDRAIALFAPRERSVATENFKPQPVPVSGPRSAHLNDHIDADKITERRPRTDPFSNK</sequence>
<dbReference type="Proteomes" id="UP000238350">
    <property type="component" value="Unassembled WGS sequence"/>
</dbReference>
<feature type="compositionally biased region" description="Basic and acidic residues" evidence="1">
    <location>
        <begin position="120"/>
        <end position="137"/>
    </location>
</feature>
<gene>
    <name evidence="2" type="ORF">B9G98_00241</name>
</gene>
<accession>A0A2T0FCB4</accession>
<evidence type="ECO:0000256" key="1">
    <source>
        <dbReference type="SAM" id="MobiDB-lite"/>
    </source>
</evidence>
<keyword evidence="3" id="KW-1185">Reference proteome</keyword>
<feature type="region of interest" description="Disordered" evidence="1">
    <location>
        <begin position="99"/>
        <end position="143"/>
    </location>
</feature>